<feature type="compositionally biased region" description="Gly residues" evidence="1">
    <location>
        <begin position="684"/>
        <end position="704"/>
    </location>
</feature>
<dbReference type="Gene3D" id="3.90.1410.10">
    <property type="entry name" value="set domain protein methyltransferase, domain 1"/>
    <property type="match status" value="1"/>
</dbReference>
<dbReference type="CDD" id="cd10527">
    <property type="entry name" value="SET_LSMT"/>
    <property type="match status" value="1"/>
</dbReference>
<gene>
    <name evidence="2" type="ORF">MANT1106_LOCUS13767</name>
</gene>
<reference evidence="2" key="1">
    <citation type="submission" date="2021-01" db="EMBL/GenBank/DDBJ databases">
        <authorList>
            <person name="Corre E."/>
            <person name="Pelletier E."/>
            <person name="Niang G."/>
            <person name="Scheremetjew M."/>
            <person name="Finn R."/>
            <person name="Kale V."/>
            <person name="Holt S."/>
            <person name="Cochrane G."/>
            <person name="Meng A."/>
            <person name="Brown T."/>
            <person name="Cohen L."/>
        </authorList>
    </citation>
    <scope>NUCLEOTIDE SEQUENCE</scope>
    <source>
        <strain evidence="2">SL-175</strain>
    </source>
</reference>
<evidence type="ECO:0008006" key="3">
    <source>
        <dbReference type="Google" id="ProtNLM"/>
    </source>
</evidence>
<organism evidence="2">
    <name type="scientific">Mantoniella antarctica</name>
    <dbReference type="NCBI Taxonomy" id="81844"/>
    <lineage>
        <taxon>Eukaryota</taxon>
        <taxon>Viridiplantae</taxon>
        <taxon>Chlorophyta</taxon>
        <taxon>Mamiellophyceae</taxon>
        <taxon>Mamiellales</taxon>
        <taxon>Mamiellaceae</taxon>
        <taxon>Mantoniella</taxon>
    </lineage>
</organism>
<dbReference type="InterPro" id="IPR050600">
    <property type="entry name" value="SETD3_SETD6_MTase"/>
</dbReference>
<accession>A0A7S0SNQ1</accession>
<feature type="compositionally biased region" description="Gly residues" evidence="1">
    <location>
        <begin position="187"/>
        <end position="199"/>
    </location>
</feature>
<dbReference type="InterPro" id="IPR046341">
    <property type="entry name" value="SET_dom_sf"/>
</dbReference>
<evidence type="ECO:0000256" key="1">
    <source>
        <dbReference type="SAM" id="MobiDB-lite"/>
    </source>
</evidence>
<feature type="region of interest" description="Disordered" evidence="1">
    <location>
        <begin position="177"/>
        <end position="223"/>
    </location>
</feature>
<name>A0A7S0SNQ1_9CHLO</name>
<dbReference type="EMBL" id="HBFC01022914">
    <property type="protein sequence ID" value="CAD8711081.1"/>
    <property type="molecule type" value="Transcribed_RNA"/>
</dbReference>
<dbReference type="GO" id="GO:0016279">
    <property type="term" value="F:protein-lysine N-methyltransferase activity"/>
    <property type="evidence" value="ECO:0007669"/>
    <property type="project" value="TreeGrafter"/>
</dbReference>
<dbReference type="PANTHER" id="PTHR13271">
    <property type="entry name" value="UNCHARACTERIZED PUTATIVE METHYLTRANSFERASE"/>
    <property type="match status" value="1"/>
</dbReference>
<protein>
    <recommendedName>
        <fullName evidence="3">SET domain-containing protein</fullName>
    </recommendedName>
</protein>
<feature type="compositionally biased region" description="Basic and acidic residues" evidence="1">
    <location>
        <begin position="200"/>
        <end position="209"/>
    </location>
</feature>
<feature type="region of interest" description="Disordered" evidence="1">
    <location>
        <begin position="679"/>
        <end position="705"/>
    </location>
</feature>
<sequence>MRRVAAASALAASASSQAVGSRAPRDGAVLPYLRWCASSARPTPAAAALPPLRTAAPVRWAIDGWARGATATHCGGEGGFVIHGAGRRGSGGGRSGGAVSAAITFAAAAAAAAAGVHTAAADAADRPKAGKVRSLPYDRAAAMMEWLADMGAAFPAAEVRPVDAGSSGHVEAHGLGLFVKSPPPGNGASGGGSSGGGGGDKVELQHRQMDGSGGGGGPSPPTIAPVHTAGLAGFFSSVLDFFGMAPGNSAVVMASVPLRLLITVATAADHPAMGAAFREMLADGALDERMAVMLLLIVERRRGDASPLKPYLDAMPATFHTPLFYTPAELEGLQGTNLHAAVTRQRQQLGVVLEREVQPAAKTLFAALRHAPPMPLEDDAPAHTKGRRSWFGFGQRSERVKGGPVTMEEFQWAYAAFWSRAMPLPIGPDPLAPMVECIFPGIDFANHSGSRPNARVSVAGLSGVAAKDGPGEPRVELVCEAQWMPAPGAEVLISYGEKANEELLFIYGFVERNNPHDVLVLHPPWVQKAAAAAAAAAAATATTSSKKRKINPPASQTERAERVAAELEEEVRRSRVTLCRIRGLPNQVVLPASPPARQLAALSREVVGTLEVWGFTPQALEAELFAELGGTLGSAAEKEAEAAAMAAAGRRRPDAAERRVAAIAGLNDALSEQSRRLDTATGLTNGGTGGGGRGNGGGGGGGNPAAGTRASIAAAVRAASTRRVDEVVAADPLAPAVAQQAAVYRSGVTRMTRGYANAISRWR</sequence>
<feature type="region of interest" description="Disordered" evidence="1">
    <location>
        <begin position="541"/>
        <end position="566"/>
    </location>
</feature>
<dbReference type="AlphaFoldDB" id="A0A7S0SNQ1"/>
<evidence type="ECO:0000313" key="2">
    <source>
        <dbReference type="EMBL" id="CAD8711081.1"/>
    </source>
</evidence>
<dbReference type="SUPFAM" id="SSF82199">
    <property type="entry name" value="SET domain"/>
    <property type="match status" value="1"/>
</dbReference>
<proteinExistence type="predicted"/>